<gene>
    <name evidence="1" type="ORF">ERUC_LOCUS32427</name>
</gene>
<sequence length="105" mass="11314">MLRFLEGMNINLTLKFIVFRPPSKSRTTSVFSGTASYLRGISAREERRNRLGMMGNTHKSYATILDMKKISIAGASVINGHGRKSFGDGGGKTLLGGGGGRSCFI</sequence>
<dbReference type="EMBL" id="CAKOAT010466265">
    <property type="protein sequence ID" value="CAH8376710.1"/>
    <property type="molecule type" value="Genomic_DNA"/>
</dbReference>
<evidence type="ECO:0000313" key="2">
    <source>
        <dbReference type="Proteomes" id="UP001642260"/>
    </source>
</evidence>
<dbReference type="AlphaFoldDB" id="A0ABC8L9A8"/>
<dbReference type="Proteomes" id="UP001642260">
    <property type="component" value="Unassembled WGS sequence"/>
</dbReference>
<protein>
    <submittedName>
        <fullName evidence="1">Uncharacterized protein</fullName>
    </submittedName>
</protein>
<comment type="caution">
    <text evidence="1">The sequence shown here is derived from an EMBL/GenBank/DDBJ whole genome shotgun (WGS) entry which is preliminary data.</text>
</comment>
<keyword evidence="2" id="KW-1185">Reference proteome</keyword>
<proteinExistence type="predicted"/>
<reference evidence="1 2" key="1">
    <citation type="submission" date="2022-03" db="EMBL/GenBank/DDBJ databases">
        <authorList>
            <person name="Macdonald S."/>
            <person name="Ahmed S."/>
            <person name="Newling K."/>
        </authorList>
    </citation>
    <scope>NUCLEOTIDE SEQUENCE [LARGE SCALE GENOMIC DNA]</scope>
</reference>
<accession>A0ABC8L9A8</accession>
<name>A0ABC8L9A8_ERUVS</name>
<organism evidence="1 2">
    <name type="scientific">Eruca vesicaria subsp. sativa</name>
    <name type="common">Garden rocket</name>
    <name type="synonym">Eruca sativa</name>
    <dbReference type="NCBI Taxonomy" id="29727"/>
    <lineage>
        <taxon>Eukaryota</taxon>
        <taxon>Viridiplantae</taxon>
        <taxon>Streptophyta</taxon>
        <taxon>Embryophyta</taxon>
        <taxon>Tracheophyta</taxon>
        <taxon>Spermatophyta</taxon>
        <taxon>Magnoliopsida</taxon>
        <taxon>eudicotyledons</taxon>
        <taxon>Gunneridae</taxon>
        <taxon>Pentapetalae</taxon>
        <taxon>rosids</taxon>
        <taxon>malvids</taxon>
        <taxon>Brassicales</taxon>
        <taxon>Brassicaceae</taxon>
        <taxon>Brassiceae</taxon>
        <taxon>Eruca</taxon>
    </lineage>
</organism>
<evidence type="ECO:0000313" key="1">
    <source>
        <dbReference type="EMBL" id="CAH8376710.1"/>
    </source>
</evidence>